<dbReference type="OrthoDB" id="2648700at2759"/>
<sequence>MRLSFVWILGTVCIAAVSSMPVSEDDLACPMLCNSFIDCCVRRECLSIYIPSSEQVINVCRLVDVVLGPPTQDEASLSN</sequence>
<dbReference type="RefSeq" id="XP_041288807.1">
    <property type="nucleotide sequence ID" value="XM_041438460.1"/>
</dbReference>
<reference evidence="2" key="1">
    <citation type="journal article" date="2020" name="New Phytol.">
        <title>Comparative genomics reveals dynamic genome evolution in host specialist ectomycorrhizal fungi.</title>
        <authorList>
            <person name="Lofgren L.A."/>
            <person name="Nguyen N.H."/>
            <person name="Vilgalys R."/>
            <person name="Ruytinx J."/>
            <person name="Liao H.L."/>
            <person name="Branco S."/>
            <person name="Kuo A."/>
            <person name="LaButti K."/>
            <person name="Lipzen A."/>
            <person name="Andreopoulos W."/>
            <person name="Pangilinan J."/>
            <person name="Riley R."/>
            <person name="Hundley H."/>
            <person name="Na H."/>
            <person name="Barry K."/>
            <person name="Grigoriev I.V."/>
            <person name="Stajich J.E."/>
            <person name="Kennedy P.G."/>
        </authorList>
    </citation>
    <scope>NUCLEOTIDE SEQUENCE</scope>
    <source>
        <strain evidence="2">FC423</strain>
    </source>
</reference>
<dbReference type="GeneID" id="64700719"/>
<name>A0A9P7JQ98_9AGAM</name>
<evidence type="ECO:0000256" key="1">
    <source>
        <dbReference type="SAM" id="SignalP"/>
    </source>
</evidence>
<dbReference type="Proteomes" id="UP000823399">
    <property type="component" value="Unassembled WGS sequence"/>
</dbReference>
<comment type="caution">
    <text evidence="2">The sequence shown here is derived from an EMBL/GenBank/DDBJ whole genome shotgun (WGS) entry which is preliminary data.</text>
</comment>
<evidence type="ECO:0000313" key="3">
    <source>
        <dbReference type="Proteomes" id="UP000823399"/>
    </source>
</evidence>
<dbReference type="AlphaFoldDB" id="A0A9P7JQ98"/>
<accession>A0A9P7JQ98</accession>
<dbReference type="EMBL" id="JABBWM010000062">
    <property type="protein sequence ID" value="KAG2098253.1"/>
    <property type="molecule type" value="Genomic_DNA"/>
</dbReference>
<feature type="signal peptide" evidence="1">
    <location>
        <begin position="1"/>
        <end position="19"/>
    </location>
</feature>
<proteinExistence type="predicted"/>
<feature type="chain" id="PRO_5040479770" evidence="1">
    <location>
        <begin position="20"/>
        <end position="79"/>
    </location>
</feature>
<protein>
    <submittedName>
        <fullName evidence="2">Uncharacterized protein</fullName>
    </submittedName>
</protein>
<gene>
    <name evidence="2" type="ORF">F5147DRAFT_714260</name>
</gene>
<keyword evidence="3" id="KW-1185">Reference proteome</keyword>
<organism evidence="2 3">
    <name type="scientific">Suillus discolor</name>
    <dbReference type="NCBI Taxonomy" id="1912936"/>
    <lineage>
        <taxon>Eukaryota</taxon>
        <taxon>Fungi</taxon>
        <taxon>Dikarya</taxon>
        <taxon>Basidiomycota</taxon>
        <taxon>Agaricomycotina</taxon>
        <taxon>Agaricomycetes</taxon>
        <taxon>Agaricomycetidae</taxon>
        <taxon>Boletales</taxon>
        <taxon>Suillineae</taxon>
        <taxon>Suillaceae</taxon>
        <taxon>Suillus</taxon>
    </lineage>
</organism>
<keyword evidence="1" id="KW-0732">Signal</keyword>
<evidence type="ECO:0000313" key="2">
    <source>
        <dbReference type="EMBL" id="KAG2098253.1"/>
    </source>
</evidence>